<organism evidence="7 8">
    <name type="scientific">Halochromatium glycolicum</name>
    <dbReference type="NCBI Taxonomy" id="85075"/>
    <lineage>
        <taxon>Bacteria</taxon>
        <taxon>Pseudomonadati</taxon>
        <taxon>Pseudomonadota</taxon>
        <taxon>Gammaproteobacteria</taxon>
        <taxon>Chromatiales</taxon>
        <taxon>Chromatiaceae</taxon>
        <taxon>Halochromatium</taxon>
    </lineage>
</organism>
<sequence>MGTRPAQANQVDDGAGDQAAAHHANEAEGVGAGEPGGATARAEAPHGGPTQDTTATEAICRATGLTKQVNGPEGVLTILDRVDLAVAPGEAVAIVGASGSGKSTLLGLLAGLDRASAGSIRLCGEALEPLDEDGRAALRAGRVGFVFQNFQLIPTLTARENVLLPLELTATVQAGEARRIADAALERVGLDERRGHYPRQLSGGEQQRVAIARAFAPSPAVLFADEPTGNLDEATGGRIIDLLFALREDAGAALILVTHDPALAQRCDRRLGMSGGRLEALG</sequence>
<evidence type="ECO:0000256" key="5">
    <source>
        <dbReference type="SAM" id="MobiDB-lite"/>
    </source>
</evidence>
<evidence type="ECO:0000256" key="4">
    <source>
        <dbReference type="ARBA" id="ARBA00022840"/>
    </source>
</evidence>
<protein>
    <submittedName>
        <fullName evidence="7">ABC transporter</fullName>
    </submittedName>
</protein>
<comment type="similarity">
    <text evidence="1">Belongs to the ABC transporter superfamily.</text>
</comment>
<dbReference type="SMART" id="SM00382">
    <property type="entry name" value="AAA"/>
    <property type="match status" value="1"/>
</dbReference>
<dbReference type="InterPro" id="IPR017911">
    <property type="entry name" value="MacB-like_ATP-bd"/>
</dbReference>
<feature type="domain" description="ABC transporter" evidence="6">
    <location>
        <begin position="60"/>
        <end position="282"/>
    </location>
</feature>
<dbReference type="AlphaFoldDB" id="A0AAJ0U0J1"/>
<evidence type="ECO:0000256" key="1">
    <source>
        <dbReference type="ARBA" id="ARBA00005417"/>
    </source>
</evidence>
<reference evidence="7" key="2">
    <citation type="journal article" date="2020" name="Microorganisms">
        <title>Osmotic Adaptation and Compatible Solute Biosynthesis of Phototrophic Bacteria as Revealed from Genome Analyses.</title>
        <authorList>
            <person name="Imhoff J.F."/>
            <person name="Rahn T."/>
            <person name="Kunzel S."/>
            <person name="Keller A."/>
            <person name="Neulinger S.C."/>
        </authorList>
    </citation>
    <scope>NUCLEOTIDE SEQUENCE</scope>
    <source>
        <strain evidence="7">DSM 11080</strain>
    </source>
</reference>
<dbReference type="InterPro" id="IPR027417">
    <property type="entry name" value="P-loop_NTPase"/>
</dbReference>
<dbReference type="InterPro" id="IPR003593">
    <property type="entry name" value="AAA+_ATPase"/>
</dbReference>
<gene>
    <name evidence="7" type="ORF">CKO40_00880</name>
</gene>
<dbReference type="InterPro" id="IPR017871">
    <property type="entry name" value="ABC_transporter-like_CS"/>
</dbReference>
<feature type="region of interest" description="Disordered" evidence="5">
    <location>
        <begin position="1"/>
        <end position="53"/>
    </location>
</feature>
<dbReference type="PROSITE" id="PS00211">
    <property type="entry name" value="ABC_TRANSPORTER_1"/>
    <property type="match status" value="1"/>
</dbReference>
<reference evidence="7" key="1">
    <citation type="submission" date="2017-08" db="EMBL/GenBank/DDBJ databases">
        <authorList>
            <person name="Imhoff J.F."/>
            <person name="Rahn T."/>
            <person name="Kuenzel S."/>
            <person name="Neulinger S.C."/>
        </authorList>
    </citation>
    <scope>NUCLEOTIDE SEQUENCE</scope>
    <source>
        <strain evidence="7">DSM 11080</strain>
    </source>
</reference>
<dbReference type="PANTHER" id="PTHR42798:SF2">
    <property type="entry name" value="ABC TRANSPORTER ATP-BINDING PROTEIN MG467-RELATED"/>
    <property type="match status" value="1"/>
</dbReference>
<dbReference type="PANTHER" id="PTHR42798">
    <property type="entry name" value="LIPOPROTEIN-RELEASING SYSTEM ATP-BINDING PROTEIN LOLD"/>
    <property type="match status" value="1"/>
</dbReference>
<proteinExistence type="inferred from homology"/>
<dbReference type="GO" id="GO:0016887">
    <property type="term" value="F:ATP hydrolysis activity"/>
    <property type="evidence" value="ECO:0007669"/>
    <property type="project" value="InterPro"/>
</dbReference>
<dbReference type="GO" id="GO:0005524">
    <property type="term" value="F:ATP binding"/>
    <property type="evidence" value="ECO:0007669"/>
    <property type="project" value="UniProtKB-KW"/>
</dbReference>
<evidence type="ECO:0000259" key="6">
    <source>
        <dbReference type="PROSITE" id="PS50893"/>
    </source>
</evidence>
<dbReference type="EMBL" id="NRSJ01000001">
    <property type="protein sequence ID" value="MBK1703140.1"/>
    <property type="molecule type" value="Genomic_DNA"/>
</dbReference>
<keyword evidence="4" id="KW-0067">ATP-binding</keyword>
<evidence type="ECO:0000256" key="2">
    <source>
        <dbReference type="ARBA" id="ARBA00022448"/>
    </source>
</evidence>
<dbReference type="SUPFAM" id="SSF52540">
    <property type="entry name" value="P-loop containing nucleoside triphosphate hydrolases"/>
    <property type="match status" value="1"/>
</dbReference>
<dbReference type="PROSITE" id="PS50893">
    <property type="entry name" value="ABC_TRANSPORTER_2"/>
    <property type="match status" value="1"/>
</dbReference>
<comment type="caution">
    <text evidence="7">The sequence shown here is derived from an EMBL/GenBank/DDBJ whole genome shotgun (WGS) entry which is preliminary data.</text>
</comment>
<accession>A0AAJ0U0J1</accession>
<name>A0AAJ0U0J1_9GAMM</name>
<dbReference type="Proteomes" id="UP001296776">
    <property type="component" value="Unassembled WGS sequence"/>
</dbReference>
<evidence type="ECO:0000313" key="8">
    <source>
        <dbReference type="Proteomes" id="UP001296776"/>
    </source>
</evidence>
<feature type="compositionally biased region" description="Low complexity" evidence="5">
    <location>
        <begin position="1"/>
        <end position="22"/>
    </location>
</feature>
<keyword evidence="8" id="KW-1185">Reference proteome</keyword>
<dbReference type="InterPro" id="IPR003439">
    <property type="entry name" value="ABC_transporter-like_ATP-bd"/>
</dbReference>
<keyword evidence="3" id="KW-0547">Nucleotide-binding</keyword>
<dbReference type="CDD" id="cd03255">
    <property type="entry name" value="ABC_MJ0796_LolCDE_FtsE"/>
    <property type="match status" value="1"/>
</dbReference>
<evidence type="ECO:0000313" key="7">
    <source>
        <dbReference type="EMBL" id="MBK1703140.1"/>
    </source>
</evidence>
<dbReference type="Gene3D" id="3.40.50.300">
    <property type="entry name" value="P-loop containing nucleotide triphosphate hydrolases"/>
    <property type="match status" value="1"/>
</dbReference>
<keyword evidence="2" id="KW-0813">Transport</keyword>
<evidence type="ECO:0000256" key="3">
    <source>
        <dbReference type="ARBA" id="ARBA00022741"/>
    </source>
</evidence>
<dbReference type="Pfam" id="PF00005">
    <property type="entry name" value="ABC_tran"/>
    <property type="match status" value="1"/>
</dbReference>